<name>A0ABQ9UQI7_SAGOE</name>
<dbReference type="EMBL" id="JASSZA010000011">
    <property type="protein sequence ID" value="KAK2099341.1"/>
    <property type="molecule type" value="Genomic_DNA"/>
</dbReference>
<dbReference type="PANTHER" id="PTHR21560:SF0">
    <property type="entry name" value="KINASE NON-CATALYTIC C-LOBE DOMAIN-CONTAINING PROTEIN 1"/>
    <property type="match status" value="1"/>
</dbReference>
<accession>A0ABQ9UQI7</accession>
<organism evidence="1 2">
    <name type="scientific">Saguinus oedipus</name>
    <name type="common">Cotton-top tamarin</name>
    <name type="synonym">Oedipomidas oedipus</name>
    <dbReference type="NCBI Taxonomy" id="9490"/>
    <lineage>
        <taxon>Eukaryota</taxon>
        <taxon>Metazoa</taxon>
        <taxon>Chordata</taxon>
        <taxon>Craniata</taxon>
        <taxon>Vertebrata</taxon>
        <taxon>Euteleostomi</taxon>
        <taxon>Mammalia</taxon>
        <taxon>Eutheria</taxon>
        <taxon>Euarchontoglires</taxon>
        <taxon>Primates</taxon>
        <taxon>Haplorrhini</taxon>
        <taxon>Platyrrhini</taxon>
        <taxon>Cebidae</taxon>
        <taxon>Callitrichinae</taxon>
        <taxon>Saguinus</taxon>
    </lineage>
</organism>
<comment type="caution">
    <text evidence="1">The sequence shown here is derived from an EMBL/GenBank/DDBJ whole genome shotgun (WGS) entry which is preliminary data.</text>
</comment>
<dbReference type="InterPro" id="IPR029899">
    <property type="entry name" value="KNDC1"/>
</dbReference>
<dbReference type="PANTHER" id="PTHR21560">
    <property type="entry name" value="VERY KIND PROTEIN"/>
    <property type="match status" value="1"/>
</dbReference>
<evidence type="ECO:0000313" key="1">
    <source>
        <dbReference type="EMBL" id="KAK2099341.1"/>
    </source>
</evidence>
<sequence length="148" mass="15733">MYAERWGLEPCALAVIVNIAAAPCDTLDFSPLDESSSLIFYNVNKHPSGRQKARILQAGTPLGLMAYLYSRCVTRKAHREREKPPWVLKGGAACAPAPPAGWATERWGLDSAQLTASAGKEPRGPGMWAGGSAIAPLGVCTGSRDPDL</sequence>
<reference evidence="1 2" key="1">
    <citation type="submission" date="2023-05" db="EMBL/GenBank/DDBJ databases">
        <title>B98-5 Cell Line De Novo Hybrid Assembly: An Optical Mapping Approach.</title>
        <authorList>
            <person name="Kananen K."/>
            <person name="Auerbach J.A."/>
            <person name="Kautto E."/>
            <person name="Blachly J.S."/>
        </authorList>
    </citation>
    <scope>NUCLEOTIDE SEQUENCE [LARGE SCALE GENOMIC DNA]</scope>
    <source>
        <strain evidence="1">B95-8</strain>
        <tissue evidence="1">Cell line</tissue>
    </source>
</reference>
<dbReference type="Proteomes" id="UP001266305">
    <property type="component" value="Unassembled WGS sequence"/>
</dbReference>
<protein>
    <submittedName>
        <fullName evidence="1">Uncharacterized protein</fullName>
    </submittedName>
</protein>
<keyword evidence="2" id="KW-1185">Reference proteome</keyword>
<gene>
    <name evidence="1" type="ORF">P7K49_024792</name>
</gene>
<evidence type="ECO:0000313" key="2">
    <source>
        <dbReference type="Proteomes" id="UP001266305"/>
    </source>
</evidence>
<proteinExistence type="predicted"/>